<name>A0A8J3DAV6_9BACT</name>
<keyword evidence="1" id="KW-0624">Polysaccharide degradation</keyword>
<feature type="domain" description="Glucosamine inositolphosphorylceramide transferase 1 N-terminal" evidence="3">
    <location>
        <begin position="44"/>
        <end position="247"/>
    </location>
</feature>
<comment type="caution">
    <text evidence="4">The sequence shown here is derived from an EMBL/GenBank/DDBJ whole genome shotgun (WGS) entry which is preliminary data.</text>
</comment>
<evidence type="ECO:0000313" key="4">
    <source>
        <dbReference type="EMBL" id="GHB96735.1"/>
    </source>
</evidence>
<evidence type="ECO:0000313" key="5">
    <source>
        <dbReference type="Proteomes" id="UP000642829"/>
    </source>
</evidence>
<keyword evidence="5" id="KW-1185">Reference proteome</keyword>
<protein>
    <recommendedName>
        <fullName evidence="3">Glucosamine inositolphosphorylceramide transferase 1 N-terminal domain-containing protein</fullName>
    </recommendedName>
</protein>
<evidence type="ECO:0000259" key="3">
    <source>
        <dbReference type="Pfam" id="PF24793"/>
    </source>
</evidence>
<dbReference type="GO" id="GO:0045493">
    <property type="term" value="P:xylan catabolic process"/>
    <property type="evidence" value="ECO:0007669"/>
    <property type="project" value="UniProtKB-KW"/>
</dbReference>
<dbReference type="InterPro" id="IPR052176">
    <property type="entry name" value="Glycosyl_Hydrlase_43_Enz"/>
</dbReference>
<dbReference type="Gene3D" id="2.115.10.20">
    <property type="entry name" value="Glycosyl hydrolase domain, family 43"/>
    <property type="match status" value="1"/>
</dbReference>
<dbReference type="PANTHER" id="PTHR43772">
    <property type="entry name" value="ENDO-1,4-BETA-XYLANASE"/>
    <property type="match status" value="1"/>
</dbReference>
<dbReference type="RefSeq" id="WP_189512692.1">
    <property type="nucleotide sequence ID" value="NZ_BMXG01000005.1"/>
</dbReference>
<dbReference type="EMBL" id="BMXG01000005">
    <property type="protein sequence ID" value="GHB96735.1"/>
    <property type="molecule type" value="Genomic_DNA"/>
</dbReference>
<dbReference type="PANTHER" id="PTHR43772:SF2">
    <property type="entry name" value="PUTATIVE (AFU_ORTHOLOGUE AFUA_2G04480)-RELATED"/>
    <property type="match status" value="1"/>
</dbReference>
<dbReference type="SUPFAM" id="SSF75005">
    <property type="entry name" value="Arabinanase/levansucrase/invertase"/>
    <property type="match status" value="1"/>
</dbReference>
<dbReference type="Pfam" id="PF24793">
    <property type="entry name" value="GINT1_N"/>
    <property type="match status" value="1"/>
</dbReference>
<gene>
    <name evidence="4" type="ORF">GCM10007047_10820</name>
</gene>
<dbReference type="AlphaFoldDB" id="A0A8J3DAV6"/>
<reference evidence="4" key="2">
    <citation type="submission" date="2020-09" db="EMBL/GenBank/DDBJ databases">
        <authorList>
            <person name="Sun Q."/>
            <person name="Kim S."/>
        </authorList>
    </citation>
    <scope>NUCLEOTIDE SEQUENCE</scope>
    <source>
        <strain evidence="4">KCTC 12870</strain>
    </source>
</reference>
<dbReference type="InterPro" id="IPR056442">
    <property type="entry name" value="GINT1_N"/>
</dbReference>
<reference evidence="4" key="1">
    <citation type="journal article" date="2014" name="Int. J. Syst. Evol. Microbiol.">
        <title>Complete genome sequence of Corynebacterium casei LMG S-19264T (=DSM 44701T), isolated from a smear-ripened cheese.</title>
        <authorList>
            <consortium name="US DOE Joint Genome Institute (JGI-PGF)"/>
            <person name="Walter F."/>
            <person name="Albersmeier A."/>
            <person name="Kalinowski J."/>
            <person name="Ruckert C."/>
        </authorList>
    </citation>
    <scope>NUCLEOTIDE SEQUENCE</scope>
    <source>
        <strain evidence="4">KCTC 12870</strain>
    </source>
</reference>
<keyword evidence="2" id="KW-0119">Carbohydrate metabolism</keyword>
<accession>A0A8J3DAV6</accession>
<sequence length="282" mass="32359">MPSSLWSRLLPGKQWRLLAGKIPGLPDNFSNLSALRPPWGRSWADPFPVMKDGRCWLFIEEVVHHPKKGRLAVMELHADGKTGPLKVILDRPYHLSYPNLFEYDGEWWMIPESRANRTVDLYRCTRWPDHWVHERALFRGEEIVDATLWEQDGRWWLFGGVPALEGGNASSQLNLWTADSPLSREWVPHPGNPIVSDNACARPAGRLFRHEGQLIRPAQDCSVRYGYGVRLMAVEELTMTTYREREFKAYRPNFAPGLIATHTLNRAGEWLLGDAAARAWPN</sequence>
<dbReference type="Proteomes" id="UP000642829">
    <property type="component" value="Unassembled WGS sequence"/>
</dbReference>
<evidence type="ECO:0000256" key="1">
    <source>
        <dbReference type="ARBA" id="ARBA00022651"/>
    </source>
</evidence>
<organism evidence="4 5">
    <name type="scientific">Cerasicoccus arenae</name>
    <dbReference type="NCBI Taxonomy" id="424488"/>
    <lineage>
        <taxon>Bacteria</taxon>
        <taxon>Pseudomonadati</taxon>
        <taxon>Verrucomicrobiota</taxon>
        <taxon>Opitutia</taxon>
        <taxon>Puniceicoccales</taxon>
        <taxon>Cerasicoccaceae</taxon>
        <taxon>Cerasicoccus</taxon>
    </lineage>
</organism>
<dbReference type="InterPro" id="IPR023296">
    <property type="entry name" value="Glyco_hydro_beta-prop_sf"/>
</dbReference>
<evidence type="ECO:0000256" key="2">
    <source>
        <dbReference type="ARBA" id="ARBA00023277"/>
    </source>
</evidence>
<proteinExistence type="predicted"/>
<keyword evidence="1" id="KW-0858">Xylan degradation</keyword>